<dbReference type="AlphaFoldDB" id="A0A0D0CFC1"/>
<keyword evidence="2" id="KW-1185">Reference proteome</keyword>
<dbReference type="EMBL" id="KN834826">
    <property type="protein sequence ID" value="KIK53643.1"/>
    <property type="molecule type" value="Genomic_DNA"/>
</dbReference>
<dbReference type="HOGENOM" id="CLU_094657_0_0_1"/>
<accession>A0A0D0CFC1</accession>
<protein>
    <submittedName>
        <fullName evidence="1">Uncharacterized protein</fullName>
    </submittedName>
</protein>
<dbReference type="Proteomes" id="UP000053593">
    <property type="component" value="Unassembled WGS sequence"/>
</dbReference>
<evidence type="ECO:0000313" key="1">
    <source>
        <dbReference type="EMBL" id="KIK53643.1"/>
    </source>
</evidence>
<name>A0A0D0CFC1_9AGAR</name>
<gene>
    <name evidence="1" type="ORF">GYMLUDRAFT_250228</name>
</gene>
<sequence length="257" mass="29232">MSRTEFTTLIELLLTPMPVEPFLAPFPSNIGWGNLLAFDCTIITFWSTFDEYSTSDILSYAKQELQCLCIATGELPHTKLQLTPHALGKFLWQYNRQGAHLAVVHYIAELRALWDEDEEVDLVDYNRRFRDDAWTLQNVYDLQSQKDTLDVGRGFLVIKEDGCVWSEVPTPSTRAHRSALNSTSNMAAPRRRVTMCLAVALVISKESTMPYYPPSLLASCLVNEDQVAQWDGSDPQVLMHYAQRIIPLAREMDGRLT</sequence>
<evidence type="ECO:0000313" key="2">
    <source>
        <dbReference type="Proteomes" id="UP000053593"/>
    </source>
</evidence>
<reference evidence="1 2" key="1">
    <citation type="submission" date="2014-04" db="EMBL/GenBank/DDBJ databases">
        <title>Evolutionary Origins and Diversification of the Mycorrhizal Mutualists.</title>
        <authorList>
            <consortium name="DOE Joint Genome Institute"/>
            <consortium name="Mycorrhizal Genomics Consortium"/>
            <person name="Kohler A."/>
            <person name="Kuo A."/>
            <person name="Nagy L.G."/>
            <person name="Floudas D."/>
            <person name="Copeland A."/>
            <person name="Barry K.W."/>
            <person name="Cichocki N."/>
            <person name="Veneault-Fourrey C."/>
            <person name="LaButti K."/>
            <person name="Lindquist E.A."/>
            <person name="Lipzen A."/>
            <person name="Lundell T."/>
            <person name="Morin E."/>
            <person name="Murat C."/>
            <person name="Riley R."/>
            <person name="Ohm R."/>
            <person name="Sun H."/>
            <person name="Tunlid A."/>
            <person name="Henrissat B."/>
            <person name="Grigoriev I.V."/>
            <person name="Hibbett D.S."/>
            <person name="Martin F."/>
        </authorList>
    </citation>
    <scope>NUCLEOTIDE SEQUENCE [LARGE SCALE GENOMIC DNA]</scope>
    <source>
        <strain evidence="1 2">FD-317 M1</strain>
    </source>
</reference>
<proteinExistence type="predicted"/>
<organism evidence="1 2">
    <name type="scientific">Collybiopsis luxurians FD-317 M1</name>
    <dbReference type="NCBI Taxonomy" id="944289"/>
    <lineage>
        <taxon>Eukaryota</taxon>
        <taxon>Fungi</taxon>
        <taxon>Dikarya</taxon>
        <taxon>Basidiomycota</taxon>
        <taxon>Agaricomycotina</taxon>
        <taxon>Agaricomycetes</taxon>
        <taxon>Agaricomycetidae</taxon>
        <taxon>Agaricales</taxon>
        <taxon>Marasmiineae</taxon>
        <taxon>Omphalotaceae</taxon>
        <taxon>Collybiopsis</taxon>
        <taxon>Collybiopsis luxurians</taxon>
    </lineage>
</organism>